<dbReference type="Pfam" id="PF01168">
    <property type="entry name" value="Ala_racemase_N"/>
    <property type="match status" value="1"/>
</dbReference>
<dbReference type="Proteomes" id="UP000548632">
    <property type="component" value="Unassembled WGS sequence"/>
</dbReference>
<comment type="cofactor">
    <cofactor evidence="3">
        <name>pyridoxal 5'-phosphate</name>
        <dbReference type="ChEBI" id="CHEBI:597326"/>
    </cofactor>
</comment>
<dbReference type="RefSeq" id="WP_182584489.1">
    <property type="nucleotide sequence ID" value="NZ_JABVCQ010000027.1"/>
</dbReference>
<comment type="function">
    <text evidence="2">Pyridoxal 5'-phosphate (PLP)-binding protein, which is involved in PLP homeostasis.</text>
</comment>
<dbReference type="NCBIfam" id="TIGR00044">
    <property type="entry name" value="YggS family pyridoxal phosphate-dependent enzyme"/>
    <property type="match status" value="1"/>
</dbReference>
<evidence type="ECO:0000256" key="3">
    <source>
        <dbReference type="PIRSR" id="PIRSR004848-1"/>
    </source>
</evidence>
<dbReference type="PROSITE" id="PS01211">
    <property type="entry name" value="UPF0001"/>
    <property type="match status" value="1"/>
</dbReference>
<dbReference type="PANTHER" id="PTHR10146">
    <property type="entry name" value="PROLINE SYNTHETASE CO-TRANSCRIBED BACTERIAL HOMOLOG PROTEIN"/>
    <property type="match status" value="1"/>
</dbReference>
<organism evidence="6 7">
    <name type="scientific">Thiospirillum jenense</name>
    <dbReference type="NCBI Taxonomy" id="1653858"/>
    <lineage>
        <taxon>Bacteria</taxon>
        <taxon>Pseudomonadati</taxon>
        <taxon>Pseudomonadota</taxon>
        <taxon>Gammaproteobacteria</taxon>
        <taxon>Chromatiales</taxon>
        <taxon>Chromatiaceae</taxon>
        <taxon>Thiospirillum</taxon>
    </lineage>
</organism>
<dbReference type="PANTHER" id="PTHR10146:SF14">
    <property type="entry name" value="PYRIDOXAL PHOSPHATE HOMEOSTASIS PROTEIN"/>
    <property type="match status" value="1"/>
</dbReference>
<comment type="similarity">
    <text evidence="2 4">Belongs to the pyridoxal phosphate-binding protein YggS/PROSC family.</text>
</comment>
<keyword evidence="7" id="KW-1185">Reference proteome</keyword>
<comment type="caution">
    <text evidence="6">The sequence shown here is derived from an EMBL/GenBank/DDBJ whole genome shotgun (WGS) entry which is preliminary data.</text>
</comment>
<dbReference type="InterPro" id="IPR011078">
    <property type="entry name" value="PyrdxlP_homeostasis"/>
</dbReference>
<evidence type="ECO:0000313" key="6">
    <source>
        <dbReference type="EMBL" id="MBB1126862.1"/>
    </source>
</evidence>
<dbReference type="GO" id="GO:0030170">
    <property type="term" value="F:pyridoxal phosphate binding"/>
    <property type="evidence" value="ECO:0007669"/>
    <property type="project" value="UniProtKB-UniRule"/>
</dbReference>
<sequence>MVTLVSTQSETLLDAQLAAIRMRIQTAETQFGRRPGSVALLAVSKQQPITRLLAAYTAGQRAFGESYVNEALTKQAVLREQLIDWHFIGRIQTNKTRLIANHFNWVHSVSDFTHAQRLSQQRPPDLPPLHICIQVNISAEETKNGLAPAALADFIKIVRELPRLSIEGLMTLPAQTDDFSIQRRTFADLRTLRDQLAKPELPLTTLSMGTSDDLEAAIAEGATIVRVGTALFGARAGDHF</sequence>
<accession>A0A839HNA7</accession>
<evidence type="ECO:0000256" key="2">
    <source>
        <dbReference type="HAMAP-Rule" id="MF_02087"/>
    </source>
</evidence>
<keyword evidence="1 2" id="KW-0663">Pyridoxal phosphate</keyword>
<evidence type="ECO:0000259" key="5">
    <source>
        <dbReference type="Pfam" id="PF01168"/>
    </source>
</evidence>
<reference evidence="6 7" key="1">
    <citation type="journal article" date="2020" name="Arch. Microbiol.">
        <title>The genome sequence of the giant phototrophic gammaproteobacterium Thiospirillum jenense gives insight into its physiological properties and phylogenetic relationships.</title>
        <authorList>
            <person name="Imhoff J.F."/>
            <person name="Meyer T.E."/>
            <person name="Kyndt J.A."/>
        </authorList>
    </citation>
    <scope>NUCLEOTIDE SEQUENCE [LARGE SCALE GENOMIC DNA]</scope>
    <source>
        <strain evidence="6 7">DSM 216</strain>
    </source>
</reference>
<dbReference type="InterPro" id="IPR029066">
    <property type="entry name" value="PLP-binding_barrel"/>
</dbReference>
<protein>
    <recommendedName>
        <fullName evidence="2">Pyridoxal phosphate homeostasis protein</fullName>
        <shortName evidence="2">PLP homeostasis protein</shortName>
    </recommendedName>
</protein>
<evidence type="ECO:0000256" key="1">
    <source>
        <dbReference type="ARBA" id="ARBA00022898"/>
    </source>
</evidence>
<gene>
    <name evidence="6" type="ORF">HUK38_11580</name>
</gene>
<evidence type="ECO:0000313" key="7">
    <source>
        <dbReference type="Proteomes" id="UP000548632"/>
    </source>
</evidence>
<name>A0A839HNA7_9GAMM</name>
<proteinExistence type="inferred from homology"/>
<feature type="domain" description="Alanine racemase N-terminal" evidence="5">
    <location>
        <begin position="17"/>
        <end position="235"/>
    </location>
</feature>
<dbReference type="SUPFAM" id="SSF51419">
    <property type="entry name" value="PLP-binding barrel"/>
    <property type="match status" value="1"/>
</dbReference>
<dbReference type="Gene3D" id="3.20.20.10">
    <property type="entry name" value="Alanine racemase"/>
    <property type="match status" value="1"/>
</dbReference>
<dbReference type="InterPro" id="IPR001608">
    <property type="entry name" value="Ala_racemase_N"/>
</dbReference>
<dbReference type="PIRSF" id="PIRSF004848">
    <property type="entry name" value="YBL036c_PLPDEIII"/>
    <property type="match status" value="1"/>
</dbReference>
<dbReference type="EMBL" id="JABVCQ010000027">
    <property type="protein sequence ID" value="MBB1126862.1"/>
    <property type="molecule type" value="Genomic_DNA"/>
</dbReference>
<dbReference type="AlphaFoldDB" id="A0A839HNA7"/>
<dbReference type="HAMAP" id="MF_02087">
    <property type="entry name" value="PLP_homeostasis"/>
    <property type="match status" value="1"/>
</dbReference>
<evidence type="ECO:0000256" key="4">
    <source>
        <dbReference type="RuleBase" id="RU004514"/>
    </source>
</evidence>
<feature type="modified residue" description="N6-(pyridoxal phosphate)lysine" evidence="2 3">
    <location>
        <position position="45"/>
    </location>
</feature>